<dbReference type="Proteomes" id="UP000664332">
    <property type="component" value="Unassembled WGS sequence"/>
</dbReference>
<sequence>MRHSNIDDPGWWQRLGASLGLHKEEPLDRGLRLIGERLGLDDEQLPPTTTRGAVDYSAEPTAALARNIFYAPDMDGQADPGEVVWIRVQRPDNPKQSVDRAILVIGRARQTILGLLISPAAEHATEDNWLGIGSGAWDEQGRPCFVRMDITLEVPESSIRRQGTVLPQRRFERVASMLRSVYGWG</sequence>
<dbReference type="RefSeq" id="WP_207119187.1">
    <property type="nucleotide sequence ID" value="NZ_JAFLEQ010000008.1"/>
</dbReference>
<dbReference type="InterPro" id="IPR003477">
    <property type="entry name" value="PemK-like"/>
</dbReference>
<accession>A0A939E1X9</accession>
<proteinExistence type="predicted"/>
<reference evidence="1" key="1">
    <citation type="submission" date="2021-03" db="EMBL/GenBank/DDBJ databases">
        <authorList>
            <person name="Sun Q."/>
        </authorList>
    </citation>
    <scope>NUCLEOTIDE SEQUENCE</scope>
    <source>
        <strain evidence="1">CCM 8862</strain>
    </source>
</reference>
<evidence type="ECO:0000313" key="1">
    <source>
        <dbReference type="EMBL" id="MBN9644191.1"/>
    </source>
</evidence>
<comment type="caution">
    <text evidence="1">The sequence shown here is derived from an EMBL/GenBank/DDBJ whole genome shotgun (WGS) entry which is preliminary data.</text>
</comment>
<name>A0A939E1X9_9CORY</name>
<dbReference type="GO" id="GO:0003677">
    <property type="term" value="F:DNA binding"/>
    <property type="evidence" value="ECO:0007669"/>
    <property type="project" value="InterPro"/>
</dbReference>
<keyword evidence="2" id="KW-1185">Reference proteome</keyword>
<gene>
    <name evidence="1" type="ORF">JZY06_06120</name>
</gene>
<dbReference type="SUPFAM" id="SSF50118">
    <property type="entry name" value="Cell growth inhibitor/plasmid maintenance toxic component"/>
    <property type="match status" value="1"/>
</dbReference>
<organism evidence="1 2">
    <name type="scientific">Corynebacterium mendelii</name>
    <dbReference type="NCBI Taxonomy" id="2765362"/>
    <lineage>
        <taxon>Bacteria</taxon>
        <taxon>Bacillati</taxon>
        <taxon>Actinomycetota</taxon>
        <taxon>Actinomycetes</taxon>
        <taxon>Mycobacteriales</taxon>
        <taxon>Corynebacteriaceae</taxon>
        <taxon>Corynebacterium</taxon>
    </lineage>
</organism>
<dbReference type="Pfam" id="PF02452">
    <property type="entry name" value="PemK_toxin"/>
    <property type="match status" value="1"/>
</dbReference>
<evidence type="ECO:0008006" key="3">
    <source>
        <dbReference type="Google" id="ProtNLM"/>
    </source>
</evidence>
<protein>
    <recommendedName>
        <fullName evidence="3">Type II toxin-antitoxin system PemK/MazF family toxin</fullName>
    </recommendedName>
</protein>
<dbReference type="AlphaFoldDB" id="A0A939E1X9"/>
<evidence type="ECO:0000313" key="2">
    <source>
        <dbReference type="Proteomes" id="UP000664332"/>
    </source>
</evidence>
<dbReference type="EMBL" id="JAFLEQ010000008">
    <property type="protein sequence ID" value="MBN9644191.1"/>
    <property type="molecule type" value="Genomic_DNA"/>
</dbReference>